<organism evidence="3 4">
    <name type="scientific">Dietzia cercidiphylli</name>
    <dbReference type="NCBI Taxonomy" id="498199"/>
    <lineage>
        <taxon>Bacteria</taxon>
        <taxon>Bacillati</taxon>
        <taxon>Actinomycetota</taxon>
        <taxon>Actinomycetes</taxon>
        <taxon>Mycobacteriales</taxon>
        <taxon>Dietziaceae</taxon>
        <taxon>Dietzia</taxon>
    </lineage>
</organism>
<evidence type="ECO:0000313" key="4">
    <source>
        <dbReference type="Proteomes" id="UP001500383"/>
    </source>
</evidence>
<dbReference type="Proteomes" id="UP001500383">
    <property type="component" value="Unassembled WGS sequence"/>
</dbReference>
<comment type="caution">
    <text evidence="3">The sequence shown here is derived from an EMBL/GenBank/DDBJ whole genome shotgun (WGS) entry which is preliminary data.</text>
</comment>
<keyword evidence="4" id="KW-1185">Reference proteome</keyword>
<protein>
    <recommendedName>
        <fullName evidence="5">Secreted protein</fullName>
    </recommendedName>
</protein>
<dbReference type="EMBL" id="BAAAQG010000015">
    <property type="protein sequence ID" value="GAA1716951.1"/>
    <property type="molecule type" value="Genomic_DNA"/>
</dbReference>
<keyword evidence="2" id="KW-0732">Signal</keyword>
<evidence type="ECO:0000313" key="3">
    <source>
        <dbReference type="EMBL" id="GAA1716951.1"/>
    </source>
</evidence>
<reference evidence="4" key="1">
    <citation type="journal article" date="2019" name="Int. J. Syst. Evol. Microbiol.">
        <title>The Global Catalogue of Microorganisms (GCM) 10K type strain sequencing project: providing services to taxonomists for standard genome sequencing and annotation.</title>
        <authorList>
            <consortium name="The Broad Institute Genomics Platform"/>
            <consortium name="The Broad Institute Genome Sequencing Center for Infectious Disease"/>
            <person name="Wu L."/>
            <person name="Ma J."/>
        </authorList>
    </citation>
    <scope>NUCLEOTIDE SEQUENCE [LARGE SCALE GENOMIC DNA]</scope>
    <source>
        <strain evidence="4">JCM 16002</strain>
    </source>
</reference>
<name>A0ABP4V7U8_9ACTN</name>
<feature type="chain" id="PRO_5046099246" description="Secreted protein" evidence="2">
    <location>
        <begin position="27"/>
        <end position="570"/>
    </location>
</feature>
<feature type="region of interest" description="Disordered" evidence="1">
    <location>
        <begin position="394"/>
        <end position="492"/>
    </location>
</feature>
<feature type="compositionally biased region" description="Polar residues" evidence="1">
    <location>
        <begin position="407"/>
        <end position="419"/>
    </location>
</feature>
<accession>A0ABP4V7U8</accession>
<proteinExistence type="predicted"/>
<sequence>MSVHTRFRAVGLATLAAVTALSVVSASTGDGLVAQTEAAYTDSEFAKAGVAAKWPLAYTRVVGGSAYSSTTINGQGDNDPYSKSFEYEQGLTGNTAIGQPGDPQWKSYWRGPMLLDDGASMNNYGPLDPDKALNNQQGNVANNRWQSPYPVNFVRPGGFRCQFINSSFADSATSLNQCETAANSYAAASLNTRAFGFGIRINIGSPQTINAVDIKTSARCSVSTQTNGKLAEAGTPSGRIDIGVESINIDDRLAYSQDFHTLWQGNPGPHSLSDFMRVQWGGTQPTYFRHMPVITLRESQDPPHAFSEVGLYIESWTARNLNWSQQDYLAAKMYFVLSRSECGVKRVTDNALPAKSAVFPLNGMPGGNSRTAYNGSSYTPDYWGGGFTVTSQPASRRALDADPEAPITTSLPEATTVTSPLEDPTASEITTSAPPDPSASNPAEPAGTSIVTSTKRESTTTTNDTTTAQTTTTSASPTTAMPTDPGTLSASADTTTVGTVEVDGDDLDVVVKGDKVPTGTRTALTALDTWINEGIRPSGDWRTLTSSDPDSDGWRWATVNQKTGTVVYIR</sequence>
<evidence type="ECO:0000256" key="1">
    <source>
        <dbReference type="SAM" id="MobiDB-lite"/>
    </source>
</evidence>
<evidence type="ECO:0000256" key="2">
    <source>
        <dbReference type="SAM" id="SignalP"/>
    </source>
</evidence>
<feature type="signal peptide" evidence="2">
    <location>
        <begin position="1"/>
        <end position="26"/>
    </location>
</feature>
<feature type="compositionally biased region" description="Low complexity" evidence="1">
    <location>
        <begin position="459"/>
        <end position="480"/>
    </location>
</feature>
<dbReference type="RefSeq" id="WP_182659054.1">
    <property type="nucleotide sequence ID" value="NZ_BAAAQG010000015.1"/>
</dbReference>
<evidence type="ECO:0008006" key="5">
    <source>
        <dbReference type="Google" id="ProtNLM"/>
    </source>
</evidence>
<gene>
    <name evidence="3" type="ORF">GCM10009831_28530</name>
</gene>